<name>A0ABR8WLJ4_9FLAO</name>
<accession>A0ABR8WLJ4</accession>
<comment type="caution">
    <text evidence="1">The sequence shown here is derived from an EMBL/GenBank/DDBJ whole genome shotgun (WGS) entry which is preliminary data.</text>
</comment>
<dbReference type="Proteomes" id="UP000626242">
    <property type="component" value="Unassembled WGS sequence"/>
</dbReference>
<dbReference type="InterPro" id="IPR005534">
    <property type="entry name" value="Curli_assmbl/transp-comp_CsgG"/>
</dbReference>
<proteinExistence type="predicted"/>
<evidence type="ECO:0000313" key="2">
    <source>
        <dbReference type="Proteomes" id="UP000626242"/>
    </source>
</evidence>
<dbReference type="EMBL" id="JACSPS010000002">
    <property type="protein sequence ID" value="MBD8017929.1"/>
    <property type="molecule type" value="Genomic_DNA"/>
</dbReference>
<organism evidence="1 2">
    <name type="scientific">Kaistella pullorum</name>
    <dbReference type="NCBI Taxonomy" id="2763074"/>
    <lineage>
        <taxon>Bacteria</taxon>
        <taxon>Pseudomonadati</taxon>
        <taxon>Bacteroidota</taxon>
        <taxon>Flavobacteriia</taxon>
        <taxon>Flavobacteriales</taxon>
        <taxon>Weeksellaceae</taxon>
        <taxon>Chryseobacterium group</taxon>
        <taxon>Kaistella</taxon>
    </lineage>
</organism>
<dbReference type="Pfam" id="PF03783">
    <property type="entry name" value="CsgG"/>
    <property type="match status" value="1"/>
</dbReference>
<reference evidence="1 2" key="1">
    <citation type="submission" date="2020-08" db="EMBL/GenBank/DDBJ databases">
        <title>A Genomic Blueprint of the Chicken Gut Microbiome.</title>
        <authorList>
            <person name="Gilroy R."/>
            <person name="Ravi A."/>
            <person name="Getino M."/>
            <person name="Pursley I."/>
            <person name="Horton D.L."/>
            <person name="Alikhan N.-F."/>
            <person name="Baker D."/>
            <person name="Gharbi K."/>
            <person name="Hall N."/>
            <person name="Watson M."/>
            <person name="Adriaenssens E.M."/>
            <person name="Foster-Nyarko E."/>
            <person name="Jarju S."/>
            <person name="Secka A."/>
            <person name="Antonio M."/>
            <person name="Oren A."/>
            <person name="Chaudhuri R."/>
            <person name="La Ragione R.M."/>
            <person name="Hildebrand F."/>
            <person name="Pallen M.J."/>
        </authorList>
    </citation>
    <scope>NUCLEOTIDE SEQUENCE [LARGE SCALE GENOMIC DNA]</scope>
    <source>
        <strain evidence="1 2">Sa1CVA4</strain>
    </source>
</reference>
<protein>
    <recommendedName>
        <fullName evidence="3">Curli production assembly/transport component CsgG</fullName>
    </recommendedName>
</protein>
<dbReference type="Gene3D" id="3.40.50.10610">
    <property type="entry name" value="ABC-type transport auxiliary lipoprotein component"/>
    <property type="match status" value="1"/>
</dbReference>
<sequence>MGSDAFGQYWTNIVSVEEILLKKIKYLFYMKKPLLFMLLIGSLISAQEKVSIGVIPFTSSYDKSITRTIEEAVTNSFAKTKRFDIVSRAQMEALRNERELQKTEDFMDGTFIAKSKNLGAQYLVAGNINSVTATEQNHVDSKGKHYTTYDSTISLDIKLIDIETGKILASDMLATKADKGILSLKSWTNVLTGKDPQNTQEAFAVAVQDISGAIDKFVGANFPVSFPIVEIQEFDSNSGAKKILIAGGSAFGIKEKDKLIVSEVIEVEVAGKMMKRKKPIGELKVIRIEDENFSVCEVKSGGVELSNKFKAKANLQIITS</sequence>
<gene>
    <name evidence="1" type="ORF">H9628_05550</name>
</gene>
<keyword evidence="2" id="KW-1185">Reference proteome</keyword>
<dbReference type="RefSeq" id="WP_251833134.1">
    <property type="nucleotide sequence ID" value="NZ_JACSPS010000002.1"/>
</dbReference>
<evidence type="ECO:0008006" key="3">
    <source>
        <dbReference type="Google" id="ProtNLM"/>
    </source>
</evidence>
<evidence type="ECO:0000313" key="1">
    <source>
        <dbReference type="EMBL" id="MBD8017929.1"/>
    </source>
</evidence>